<accession>A0A1G1XLJ5</accession>
<dbReference type="EMBL" id="MHHY01000007">
    <property type="protein sequence ID" value="OGY40480.1"/>
    <property type="molecule type" value="Genomic_DNA"/>
</dbReference>
<comment type="caution">
    <text evidence="1">The sequence shown here is derived from an EMBL/GenBank/DDBJ whole genome shotgun (WGS) entry which is preliminary data.</text>
</comment>
<gene>
    <name evidence="1" type="ORF">A2570_01890</name>
</gene>
<evidence type="ECO:0000313" key="2">
    <source>
        <dbReference type="Proteomes" id="UP000178570"/>
    </source>
</evidence>
<dbReference type="Proteomes" id="UP000178570">
    <property type="component" value="Unassembled WGS sequence"/>
</dbReference>
<name>A0A1G1XLJ5_9BACT</name>
<dbReference type="AlphaFoldDB" id="A0A1G1XLJ5"/>
<proteinExistence type="predicted"/>
<sequence>MTNNLILKRLNQELAELSSDTKTGETISAPEEIAETDELVLEAKKLINDLIQNMADPDRMNQVKQEFGDLLGISIDEYSESYLEE</sequence>
<reference evidence="1 2" key="1">
    <citation type="journal article" date="2016" name="Nat. Commun.">
        <title>Thousands of microbial genomes shed light on interconnected biogeochemical processes in an aquifer system.</title>
        <authorList>
            <person name="Anantharaman K."/>
            <person name="Brown C.T."/>
            <person name="Hug L.A."/>
            <person name="Sharon I."/>
            <person name="Castelle C.J."/>
            <person name="Probst A.J."/>
            <person name="Thomas B.C."/>
            <person name="Singh A."/>
            <person name="Wilkins M.J."/>
            <person name="Karaoz U."/>
            <person name="Brodie E.L."/>
            <person name="Williams K.H."/>
            <person name="Hubbard S.S."/>
            <person name="Banfield J.F."/>
        </authorList>
    </citation>
    <scope>NUCLEOTIDE SEQUENCE [LARGE SCALE GENOMIC DNA]</scope>
</reference>
<organism evidence="1 2">
    <name type="scientific">Candidatus Brennerbacteria bacterium RIFOXYD1_FULL_41_16</name>
    <dbReference type="NCBI Taxonomy" id="1797529"/>
    <lineage>
        <taxon>Bacteria</taxon>
        <taxon>Candidatus Brenneribacteriota</taxon>
    </lineage>
</organism>
<protein>
    <submittedName>
        <fullName evidence="1">Uncharacterized protein</fullName>
    </submittedName>
</protein>
<evidence type="ECO:0000313" key="1">
    <source>
        <dbReference type="EMBL" id="OGY40480.1"/>
    </source>
</evidence>